<proteinExistence type="predicted"/>
<name>A0A7S2TRV4_9EUKA</name>
<feature type="compositionally biased region" description="Low complexity" evidence="1">
    <location>
        <begin position="74"/>
        <end position="85"/>
    </location>
</feature>
<organism evidence="2">
    <name type="scientific">Lotharella oceanica</name>
    <dbReference type="NCBI Taxonomy" id="641309"/>
    <lineage>
        <taxon>Eukaryota</taxon>
        <taxon>Sar</taxon>
        <taxon>Rhizaria</taxon>
        <taxon>Cercozoa</taxon>
        <taxon>Chlorarachniophyceae</taxon>
        <taxon>Lotharella</taxon>
    </lineage>
</organism>
<accession>A0A7S2TRV4</accession>
<sequence length="114" mass="13054">MRQTQMLKLIGEQKTSFLPNLKGAETKWFYPQPLALFREICLHVHLLRTALPGKATSHPKTQPSDRAYNPTMNSSSFSHSKQSTSTDPKAEASPANRERRASSEFRCARRHRSW</sequence>
<dbReference type="EMBL" id="HBHP01015785">
    <property type="protein sequence ID" value="CAD9763700.1"/>
    <property type="molecule type" value="Transcribed_RNA"/>
</dbReference>
<feature type="region of interest" description="Disordered" evidence="1">
    <location>
        <begin position="52"/>
        <end position="114"/>
    </location>
</feature>
<evidence type="ECO:0000256" key="1">
    <source>
        <dbReference type="SAM" id="MobiDB-lite"/>
    </source>
</evidence>
<gene>
    <name evidence="2" type="ORF">LSP00402_LOCUS9794</name>
</gene>
<reference evidence="2" key="1">
    <citation type="submission" date="2021-01" db="EMBL/GenBank/DDBJ databases">
        <authorList>
            <person name="Corre E."/>
            <person name="Pelletier E."/>
            <person name="Niang G."/>
            <person name="Scheremetjew M."/>
            <person name="Finn R."/>
            <person name="Kale V."/>
            <person name="Holt S."/>
            <person name="Cochrane G."/>
            <person name="Meng A."/>
            <person name="Brown T."/>
            <person name="Cohen L."/>
        </authorList>
    </citation>
    <scope>NUCLEOTIDE SEQUENCE</scope>
    <source>
        <strain evidence="2">CCMP622</strain>
    </source>
</reference>
<evidence type="ECO:0000313" key="2">
    <source>
        <dbReference type="EMBL" id="CAD9763700.1"/>
    </source>
</evidence>
<dbReference type="AlphaFoldDB" id="A0A7S2TRV4"/>
<protein>
    <submittedName>
        <fullName evidence="2">Uncharacterized protein</fullName>
    </submittedName>
</protein>
<feature type="compositionally biased region" description="Basic and acidic residues" evidence="1">
    <location>
        <begin position="96"/>
        <end position="107"/>
    </location>
</feature>